<dbReference type="NCBIfam" id="TIGR01549">
    <property type="entry name" value="HAD-SF-IA-v1"/>
    <property type="match status" value="1"/>
</dbReference>
<accession>A0A0F3K0U7</accession>
<organism evidence="5 6">
    <name type="scientific">Luteibacter yeojuensis</name>
    <dbReference type="NCBI Taxonomy" id="345309"/>
    <lineage>
        <taxon>Bacteria</taxon>
        <taxon>Pseudomonadati</taxon>
        <taxon>Pseudomonadota</taxon>
        <taxon>Gammaproteobacteria</taxon>
        <taxon>Lysobacterales</taxon>
        <taxon>Rhodanobacteraceae</taxon>
        <taxon>Luteibacter</taxon>
    </lineage>
</organism>
<dbReference type="PANTHER" id="PTHR43434">
    <property type="entry name" value="PHOSPHOGLYCOLATE PHOSPHATASE"/>
    <property type="match status" value="1"/>
</dbReference>
<keyword evidence="1" id="KW-0479">Metal-binding</keyword>
<dbReference type="Proteomes" id="UP000033651">
    <property type="component" value="Unassembled WGS sequence"/>
</dbReference>
<name>A0A0F3K0U7_9GAMM</name>
<dbReference type="PANTHER" id="PTHR43434:SF23">
    <property type="entry name" value="PHOSPHOGLYCOLATE PHOSPHATASE"/>
    <property type="match status" value="1"/>
</dbReference>
<dbReference type="GO" id="GO:0006281">
    <property type="term" value="P:DNA repair"/>
    <property type="evidence" value="ECO:0007669"/>
    <property type="project" value="TreeGrafter"/>
</dbReference>
<evidence type="ECO:0000256" key="4">
    <source>
        <dbReference type="ARBA" id="ARBA00023277"/>
    </source>
</evidence>
<dbReference type="Pfam" id="PF13419">
    <property type="entry name" value="HAD_2"/>
    <property type="match status" value="1"/>
</dbReference>
<dbReference type="GO" id="GO:0008967">
    <property type="term" value="F:phosphoglycolate phosphatase activity"/>
    <property type="evidence" value="ECO:0007669"/>
    <property type="project" value="TreeGrafter"/>
</dbReference>
<reference evidence="5 6" key="1">
    <citation type="submission" date="2015-03" db="EMBL/GenBank/DDBJ databases">
        <title>Draft genome sequence of Luteibacter yeojuensis strain SU11.</title>
        <authorList>
            <person name="Sulaiman J."/>
            <person name="Priya K."/>
            <person name="Chan K.-G."/>
        </authorList>
    </citation>
    <scope>NUCLEOTIDE SEQUENCE [LARGE SCALE GENOMIC DNA]</scope>
    <source>
        <strain evidence="5 6">SU11</strain>
    </source>
</reference>
<dbReference type="SFLD" id="SFLDS00003">
    <property type="entry name" value="Haloacid_Dehalogenase"/>
    <property type="match status" value="1"/>
</dbReference>
<dbReference type="PATRIC" id="fig|345309.4.peg.4115"/>
<dbReference type="GO" id="GO:0005829">
    <property type="term" value="C:cytosol"/>
    <property type="evidence" value="ECO:0007669"/>
    <property type="project" value="TreeGrafter"/>
</dbReference>
<evidence type="ECO:0000313" key="5">
    <source>
        <dbReference type="EMBL" id="KJV24900.1"/>
    </source>
</evidence>
<keyword evidence="2" id="KW-0378">Hydrolase</keyword>
<dbReference type="Gene3D" id="3.40.50.1000">
    <property type="entry name" value="HAD superfamily/HAD-like"/>
    <property type="match status" value="1"/>
</dbReference>
<evidence type="ECO:0000313" key="6">
    <source>
        <dbReference type="Proteomes" id="UP000033651"/>
    </source>
</evidence>
<evidence type="ECO:0000256" key="1">
    <source>
        <dbReference type="ARBA" id="ARBA00022723"/>
    </source>
</evidence>
<dbReference type="InterPro" id="IPR050155">
    <property type="entry name" value="HAD-like_hydrolase_sf"/>
</dbReference>
<dbReference type="InterPro" id="IPR041492">
    <property type="entry name" value="HAD_2"/>
</dbReference>
<dbReference type="OrthoDB" id="9776368at2"/>
<dbReference type="GO" id="GO:0046872">
    <property type="term" value="F:metal ion binding"/>
    <property type="evidence" value="ECO:0007669"/>
    <property type="project" value="UniProtKB-KW"/>
</dbReference>
<dbReference type="SFLD" id="SFLDG01129">
    <property type="entry name" value="C1.5:_HAD__Beta-PGM__Phosphata"/>
    <property type="match status" value="1"/>
</dbReference>
<dbReference type="AlphaFoldDB" id="A0A0F3K0U7"/>
<evidence type="ECO:0000256" key="3">
    <source>
        <dbReference type="ARBA" id="ARBA00022842"/>
    </source>
</evidence>
<dbReference type="RefSeq" id="WP_045831427.1">
    <property type="nucleotide sequence ID" value="NZ_JZRB01000086.1"/>
</dbReference>
<dbReference type="SUPFAM" id="SSF56784">
    <property type="entry name" value="HAD-like"/>
    <property type="match status" value="1"/>
</dbReference>
<comment type="caution">
    <text evidence="5">The sequence shown here is derived from an EMBL/GenBank/DDBJ whole genome shotgun (WGS) entry which is preliminary data.</text>
</comment>
<dbReference type="InterPro" id="IPR036412">
    <property type="entry name" value="HAD-like_sf"/>
</dbReference>
<dbReference type="InterPro" id="IPR023198">
    <property type="entry name" value="PGP-like_dom2"/>
</dbReference>
<proteinExistence type="predicted"/>
<dbReference type="InterPro" id="IPR023214">
    <property type="entry name" value="HAD_sf"/>
</dbReference>
<sequence>MSQLAHKPEGVFFDLDGTLLDSGLDLYHALALLCAEQGVAPPPYEVVRPVVSRGSRAIITVGFPGLDETGVQALVPRYLALYEANMAAHTVAFDGIEPMLAGLVAAGIHWGIVTNKPGFLTDALLPQAVPHWQPAAVVSGDTLPVKKPDPAPVLLACERAGCAPSRSVFVGDDRRDIVAGRDAGLYTVAVRWGYLDGGDPATWGADAVVAHPHDLATLLGVRGVAA</sequence>
<dbReference type="EMBL" id="JZRB01000086">
    <property type="protein sequence ID" value="KJV24900.1"/>
    <property type="molecule type" value="Genomic_DNA"/>
</dbReference>
<dbReference type="Gene3D" id="1.10.150.240">
    <property type="entry name" value="Putative phosphatase, domain 2"/>
    <property type="match status" value="1"/>
</dbReference>
<keyword evidence="3" id="KW-0460">Magnesium</keyword>
<protein>
    <submittedName>
        <fullName evidence="5">Phosphoglycolate phosphatase</fullName>
    </submittedName>
</protein>
<keyword evidence="4" id="KW-0119">Carbohydrate metabolism</keyword>
<dbReference type="InterPro" id="IPR006439">
    <property type="entry name" value="HAD-SF_hydro_IA"/>
</dbReference>
<evidence type="ECO:0000256" key="2">
    <source>
        <dbReference type="ARBA" id="ARBA00022801"/>
    </source>
</evidence>
<keyword evidence="6" id="KW-1185">Reference proteome</keyword>
<gene>
    <name evidence="5" type="ORF">VI08_20105</name>
</gene>